<dbReference type="PROSITE" id="PS00211">
    <property type="entry name" value="ABC_TRANSPORTER_1"/>
    <property type="match status" value="1"/>
</dbReference>
<accession>A0A939TUY7</accession>
<dbReference type="Gene3D" id="3.40.50.300">
    <property type="entry name" value="P-loop containing nucleotide triphosphate hydrolases"/>
    <property type="match status" value="2"/>
</dbReference>
<gene>
    <name evidence="10" type="ORF">J4H85_09580</name>
</gene>
<dbReference type="GO" id="GO:0005524">
    <property type="term" value="F:ATP binding"/>
    <property type="evidence" value="ECO:0007669"/>
    <property type="project" value="UniProtKB-KW"/>
</dbReference>
<reference evidence="10" key="1">
    <citation type="submission" date="2021-03" db="EMBL/GenBank/DDBJ databases">
        <title>Leucobacter chromiisoli sp. nov., isolated from chromium-containing soil of chemical plant.</title>
        <authorList>
            <person name="Xu Z."/>
        </authorList>
    </citation>
    <scope>NUCLEOTIDE SEQUENCE</scope>
    <source>
        <strain evidence="10">K 70/01</strain>
    </source>
</reference>
<keyword evidence="4" id="KW-0677">Repeat</keyword>
<keyword evidence="1" id="KW-0813">Transport</keyword>
<dbReference type="InterPro" id="IPR027417">
    <property type="entry name" value="P-loop_NTPase"/>
</dbReference>
<evidence type="ECO:0000256" key="5">
    <source>
        <dbReference type="ARBA" id="ARBA00022741"/>
    </source>
</evidence>
<evidence type="ECO:0000259" key="9">
    <source>
        <dbReference type="PROSITE" id="PS50893"/>
    </source>
</evidence>
<keyword evidence="2" id="KW-1003">Cell membrane</keyword>
<keyword evidence="3" id="KW-0762">Sugar transport</keyword>
<evidence type="ECO:0000256" key="1">
    <source>
        <dbReference type="ARBA" id="ARBA00022448"/>
    </source>
</evidence>
<evidence type="ECO:0000256" key="3">
    <source>
        <dbReference type="ARBA" id="ARBA00022597"/>
    </source>
</evidence>
<dbReference type="PANTHER" id="PTHR43790:SF1">
    <property type="entry name" value="XYLOSE IMPORT ATP-BINDING PROTEIN XYLG"/>
    <property type="match status" value="1"/>
</dbReference>
<dbReference type="EMBL" id="JAGFBF010000005">
    <property type="protein sequence ID" value="MBO2990240.1"/>
    <property type="molecule type" value="Genomic_DNA"/>
</dbReference>
<keyword evidence="7" id="KW-1278">Translocase</keyword>
<evidence type="ECO:0000256" key="2">
    <source>
        <dbReference type="ARBA" id="ARBA00022475"/>
    </source>
</evidence>
<dbReference type="Proteomes" id="UP000668403">
    <property type="component" value="Unassembled WGS sequence"/>
</dbReference>
<protein>
    <submittedName>
        <fullName evidence="10">Sugar ABC transporter ATP-binding protein</fullName>
    </submittedName>
</protein>
<dbReference type="SUPFAM" id="SSF52540">
    <property type="entry name" value="P-loop containing nucleoside triphosphate hydrolases"/>
    <property type="match status" value="2"/>
</dbReference>
<sequence length="504" mass="53662">MTADSVSAPSAPVLEVTGIRKTFGGVVALDGVGIELQPGRVHCLAGENGCGKSTLIKIISGVEAPDSGEIRIDGEVVTKMTPTQALRAGIQVIYQDFSLFPNLSVAENIMLPAAIAARSRLYRAKRLRPEAERIVDELGLRLDLDAEVGGLSVADRQLTAICRALVQDARVIFMDEPTTALTHTEVERLFGLVRRLQDRGVALVFVSHKLEEVLAVSQDVTVLRSGRLVATGPATEFDVESLTEAMTGRAVDSSRNVVEVDPDQAPILEVEQLSLAGAFADITFDLRPGEVLGITGLLGSGRGEIAEALFGVLKADTGSVKLDGSTVAPGSIPGAVKAGFGYVPEDRLTQGLFLDKPISDNMVASSLWTHTRAKIFLSGRRIGATVADLFGRLRIKAPNVEAPVRSLSGGNAQRVVLAKWLDTHPRVLILNGPTVGVDVGSKEEILSILRAVARDGTGVIMISDDVPELVSICHRVLVIRRGRIVAEVVGDQIEPQHIQEVMAA</sequence>
<dbReference type="InterPro" id="IPR003439">
    <property type="entry name" value="ABC_transporter-like_ATP-bd"/>
</dbReference>
<proteinExistence type="predicted"/>
<name>A0A939TUY7_9MICO</name>
<dbReference type="CDD" id="cd03215">
    <property type="entry name" value="ABC_Carb_Monos_II"/>
    <property type="match status" value="1"/>
</dbReference>
<keyword evidence="6 10" id="KW-0067">ATP-binding</keyword>
<keyword evidence="11" id="KW-1185">Reference proteome</keyword>
<evidence type="ECO:0000256" key="4">
    <source>
        <dbReference type="ARBA" id="ARBA00022737"/>
    </source>
</evidence>
<dbReference type="PANTHER" id="PTHR43790">
    <property type="entry name" value="CARBOHYDRATE TRANSPORT ATP-BINDING PROTEIN MG119-RELATED"/>
    <property type="match status" value="1"/>
</dbReference>
<keyword evidence="5" id="KW-0547">Nucleotide-binding</keyword>
<organism evidence="10 11">
    <name type="scientific">Leucobacter tardus</name>
    <dbReference type="NCBI Taxonomy" id="501483"/>
    <lineage>
        <taxon>Bacteria</taxon>
        <taxon>Bacillati</taxon>
        <taxon>Actinomycetota</taxon>
        <taxon>Actinomycetes</taxon>
        <taxon>Micrococcales</taxon>
        <taxon>Microbacteriaceae</taxon>
        <taxon>Leucobacter</taxon>
    </lineage>
</organism>
<dbReference type="InterPro" id="IPR003593">
    <property type="entry name" value="AAA+_ATPase"/>
</dbReference>
<dbReference type="GO" id="GO:0016887">
    <property type="term" value="F:ATP hydrolysis activity"/>
    <property type="evidence" value="ECO:0007669"/>
    <property type="project" value="InterPro"/>
</dbReference>
<comment type="caution">
    <text evidence="10">The sequence shown here is derived from an EMBL/GenBank/DDBJ whole genome shotgun (WGS) entry which is preliminary data.</text>
</comment>
<evidence type="ECO:0000313" key="10">
    <source>
        <dbReference type="EMBL" id="MBO2990240.1"/>
    </source>
</evidence>
<evidence type="ECO:0000313" key="11">
    <source>
        <dbReference type="Proteomes" id="UP000668403"/>
    </source>
</evidence>
<dbReference type="CDD" id="cd03216">
    <property type="entry name" value="ABC_Carb_Monos_I"/>
    <property type="match status" value="1"/>
</dbReference>
<keyword evidence="8" id="KW-0472">Membrane</keyword>
<dbReference type="InterPro" id="IPR050107">
    <property type="entry name" value="ABC_carbohydrate_import_ATPase"/>
</dbReference>
<evidence type="ECO:0000256" key="8">
    <source>
        <dbReference type="ARBA" id="ARBA00023136"/>
    </source>
</evidence>
<dbReference type="SMART" id="SM00382">
    <property type="entry name" value="AAA"/>
    <property type="match status" value="2"/>
</dbReference>
<feature type="domain" description="ABC transporter" evidence="9">
    <location>
        <begin position="252"/>
        <end position="504"/>
    </location>
</feature>
<evidence type="ECO:0000256" key="7">
    <source>
        <dbReference type="ARBA" id="ARBA00022967"/>
    </source>
</evidence>
<dbReference type="AlphaFoldDB" id="A0A939TUY7"/>
<dbReference type="Pfam" id="PF00005">
    <property type="entry name" value="ABC_tran"/>
    <property type="match status" value="2"/>
</dbReference>
<dbReference type="InterPro" id="IPR017871">
    <property type="entry name" value="ABC_transporter-like_CS"/>
</dbReference>
<dbReference type="RefSeq" id="WP_208239083.1">
    <property type="nucleotide sequence ID" value="NZ_BAAAQU010000002.1"/>
</dbReference>
<feature type="domain" description="ABC transporter" evidence="9">
    <location>
        <begin position="14"/>
        <end position="250"/>
    </location>
</feature>
<evidence type="ECO:0000256" key="6">
    <source>
        <dbReference type="ARBA" id="ARBA00022840"/>
    </source>
</evidence>
<dbReference type="PROSITE" id="PS50893">
    <property type="entry name" value="ABC_TRANSPORTER_2"/>
    <property type="match status" value="2"/>
</dbReference>